<dbReference type="PROSITE" id="PS50968">
    <property type="entry name" value="BIOTINYL_LIPOYL"/>
    <property type="match status" value="1"/>
</dbReference>
<name>A0ABX8VCR6_9MYCO</name>
<keyword evidence="4 6" id="KW-0450">Lipoyl</keyword>
<dbReference type="EC" id="2.3.1.-" evidence="6"/>
<dbReference type="SUPFAM" id="SSF51230">
    <property type="entry name" value="Single hybrid motif"/>
    <property type="match status" value="1"/>
</dbReference>
<dbReference type="InterPro" id="IPR050743">
    <property type="entry name" value="2-oxoacid_DH_E2_comp"/>
</dbReference>
<keyword evidence="5 6" id="KW-0012">Acyltransferase</keyword>
<dbReference type="InterPro" id="IPR001078">
    <property type="entry name" value="2-oxoacid_DH_actylTfrase"/>
</dbReference>
<accession>A0ABX8VCR6</accession>
<dbReference type="CDD" id="cd06849">
    <property type="entry name" value="lipoyl_domain"/>
    <property type="match status" value="1"/>
</dbReference>
<evidence type="ECO:0000256" key="5">
    <source>
        <dbReference type="ARBA" id="ARBA00023315"/>
    </source>
</evidence>
<sequence length="398" mass="41038">MSETHVTITLPSLGEDVTEATITRWLVSVGDPVDAEDPLVEVATDKVDTEIPSPHAGTLVEILAQEDDTIDVGADIAIIALAQTAPQEPATPVNAPPAAPATPVNAPPAAPATPVNATTAAPPPEAVHAPAPAPASTNPGPAPTPTVAESAGGTQSVQRLPRIRQVIAARMMQSLQTSAQLTSVVEVDVTGIKQLRAQLKTSFHEQTGVKLSFLPFFAKAAVEALDTHPLLGATVNAECTEITYPAGVDLGIAVDSPKGLMVPVIRDAHQRSIADLATDIAALAEQVRAGSISPDALVGGSFTITNTGSRGALFDTPILNSPQSGILGTGAVVERVVPRPDSAGELTIGVRAMVYLALTYDHRVVDGADAARFLATIKTRLEGGFSTDEVLATHARRA</sequence>
<dbReference type="Pfam" id="PF00198">
    <property type="entry name" value="2-oxoacid_dh"/>
    <property type="match status" value="1"/>
</dbReference>
<evidence type="ECO:0000259" key="8">
    <source>
        <dbReference type="PROSITE" id="PS50968"/>
    </source>
</evidence>
<gene>
    <name evidence="9" type="ORF">K0O64_21060</name>
</gene>
<dbReference type="Pfam" id="PF00364">
    <property type="entry name" value="Biotin_lipoyl"/>
    <property type="match status" value="1"/>
</dbReference>
<protein>
    <recommendedName>
        <fullName evidence="6">Dihydrolipoamide acetyltransferase component of pyruvate dehydrogenase complex</fullName>
        <ecNumber evidence="6">2.3.1.-</ecNumber>
    </recommendedName>
</protein>
<dbReference type="PROSITE" id="PS00189">
    <property type="entry name" value="LIPOYL"/>
    <property type="match status" value="1"/>
</dbReference>
<evidence type="ECO:0000256" key="7">
    <source>
        <dbReference type="SAM" id="MobiDB-lite"/>
    </source>
</evidence>
<proteinExistence type="inferred from homology"/>
<evidence type="ECO:0000256" key="3">
    <source>
        <dbReference type="ARBA" id="ARBA00022679"/>
    </source>
</evidence>
<comment type="cofactor">
    <cofactor evidence="1 6">
        <name>(R)-lipoate</name>
        <dbReference type="ChEBI" id="CHEBI:83088"/>
    </cofactor>
</comment>
<dbReference type="EMBL" id="CP080333">
    <property type="protein sequence ID" value="QYL15570.1"/>
    <property type="molecule type" value="Genomic_DNA"/>
</dbReference>
<comment type="similarity">
    <text evidence="2 6">Belongs to the 2-oxoacid dehydrogenase family.</text>
</comment>
<evidence type="ECO:0000313" key="9">
    <source>
        <dbReference type="EMBL" id="QYL15570.1"/>
    </source>
</evidence>
<dbReference type="PANTHER" id="PTHR43178">
    <property type="entry name" value="DIHYDROLIPOAMIDE ACETYLTRANSFERASE COMPONENT OF PYRUVATE DEHYDROGENASE COMPLEX"/>
    <property type="match status" value="1"/>
</dbReference>
<dbReference type="PANTHER" id="PTHR43178:SF5">
    <property type="entry name" value="LIPOAMIDE ACYLTRANSFERASE COMPONENT OF BRANCHED-CHAIN ALPHA-KETO ACID DEHYDROGENASE COMPLEX, MITOCHONDRIAL"/>
    <property type="match status" value="1"/>
</dbReference>
<dbReference type="InterPro" id="IPR011053">
    <property type="entry name" value="Single_hybrid_motif"/>
</dbReference>
<feature type="region of interest" description="Disordered" evidence="7">
    <location>
        <begin position="88"/>
        <end position="156"/>
    </location>
</feature>
<evidence type="ECO:0000313" key="10">
    <source>
        <dbReference type="Proteomes" id="UP000825367"/>
    </source>
</evidence>
<organism evidence="9 10">
    <name type="scientific">Mycolicibacterium pallens</name>
    <dbReference type="NCBI Taxonomy" id="370524"/>
    <lineage>
        <taxon>Bacteria</taxon>
        <taxon>Bacillati</taxon>
        <taxon>Actinomycetota</taxon>
        <taxon>Actinomycetes</taxon>
        <taxon>Mycobacteriales</taxon>
        <taxon>Mycobacteriaceae</taxon>
        <taxon>Mycolicibacterium</taxon>
    </lineage>
</organism>
<keyword evidence="3 6" id="KW-0808">Transferase</keyword>
<reference evidence="9 10" key="1">
    <citation type="submission" date="2021-07" db="EMBL/GenBank/DDBJ databases">
        <title>Whole genome sequencing of non-tuberculosis mycobacteria type-strains.</title>
        <authorList>
            <person name="Igarashi Y."/>
            <person name="Osugi A."/>
            <person name="Mitarai S."/>
        </authorList>
    </citation>
    <scope>NUCLEOTIDE SEQUENCE [LARGE SCALE GENOMIC DNA]</scope>
    <source>
        <strain evidence="9 10">JCM 16370</strain>
    </source>
</reference>
<feature type="compositionally biased region" description="Pro residues" evidence="7">
    <location>
        <begin position="94"/>
        <end position="111"/>
    </location>
</feature>
<evidence type="ECO:0000256" key="2">
    <source>
        <dbReference type="ARBA" id="ARBA00007317"/>
    </source>
</evidence>
<dbReference type="InterPro" id="IPR003016">
    <property type="entry name" value="2-oxoA_DH_lipoyl-BS"/>
</dbReference>
<feature type="domain" description="Lipoyl-binding" evidence="8">
    <location>
        <begin position="5"/>
        <end position="80"/>
    </location>
</feature>
<dbReference type="InterPro" id="IPR023213">
    <property type="entry name" value="CAT-like_dom_sf"/>
</dbReference>
<dbReference type="Gene3D" id="3.30.559.10">
    <property type="entry name" value="Chloramphenicol acetyltransferase-like domain"/>
    <property type="match status" value="1"/>
</dbReference>
<dbReference type="Gene3D" id="2.40.50.100">
    <property type="match status" value="1"/>
</dbReference>
<evidence type="ECO:0000256" key="4">
    <source>
        <dbReference type="ARBA" id="ARBA00022823"/>
    </source>
</evidence>
<dbReference type="RefSeq" id="WP_083542881.1">
    <property type="nucleotide sequence ID" value="NZ_BAAAVX010000083.1"/>
</dbReference>
<evidence type="ECO:0000256" key="6">
    <source>
        <dbReference type="RuleBase" id="RU003423"/>
    </source>
</evidence>
<dbReference type="SUPFAM" id="SSF52777">
    <property type="entry name" value="CoA-dependent acyltransferases"/>
    <property type="match status" value="1"/>
</dbReference>
<dbReference type="InterPro" id="IPR000089">
    <property type="entry name" value="Biotin_lipoyl"/>
</dbReference>
<feature type="compositionally biased region" description="Low complexity" evidence="7">
    <location>
        <begin position="112"/>
        <end position="130"/>
    </location>
</feature>
<keyword evidence="10" id="KW-1185">Reference proteome</keyword>
<evidence type="ECO:0000256" key="1">
    <source>
        <dbReference type="ARBA" id="ARBA00001938"/>
    </source>
</evidence>
<dbReference type="Proteomes" id="UP000825367">
    <property type="component" value="Chromosome"/>
</dbReference>